<sequence>MKTEFFDNKKVPFPETSFMSAETLVDITLAALDQQEWICYPNLEDYGLWEQFDAARGNLAKVVSVSGQSVTCYQSK</sequence>
<comment type="caution">
    <text evidence="1">The sequence shown here is derived from an EMBL/GenBank/DDBJ whole genome shotgun (WGS) entry which is preliminary data.</text>
</comment>
<evidence type="ECO:0000313" key="2">
    <source>
        <dbReference type="Proteomes" id="UP000230282"/>
    </source>
</evidence>
<organism evidence="1 2">
    <name type="scientific">Caviibacterium pharyngocola</name>
    <dbReference type="NCBI Taxonomy" id="28159"/>
    <lineage>
        <taxon>Bacteria</taxon>
        <taxon>Pseudomonadati</taxon>
        <taxon>Pseudomonadota</taxon>
        <taxon>Gammaproteobacteria</taxon>
        <taxon>Pasteurellales</taxon>
        <taxon>Pasteurellaceae</taxon>
        <taxon>Caviibacterium</taxon>
    </lineage>
</organism>
<proteinExistence type="predicted"/>
<name>A0A2M8RTP6_9PAST</name>
<gene>
    <name evidence="1" type="ORF">CVP04_09915</name>
</gene>
<protein>
    <submittedName>
        <fullName evidence="1">Uncharacterized protein</fullName>
    </submittedName>
</protein>
<dbReference type="Proteomes" id="UP000230282">
    <property type="component" value="Unassembled WGS sequence"/>
</dbReference>
<accession>A0A2M8RTP6</accession>
<reference evidence="1 2" key="1">
    <citation type="submission" date="2017-11" db="EMBL/GenBank/DDBJ databases">
        <title>Reclassification of Bisgaard taxon 5 as Caviibacterium pharyngocola gen. nov., sp. nov.</title>
        <authorList>
            <person name="Christensen H."/>
        </authorList>
    </citation>
    <scope>NUCLEOTIDE SEQUENCE [LARGE SCALE GENOMIC DNA]</scope>
    <source>
        <strain evidence="1 2">7_3</strain>
    </source>
</reference>
<dbReference type="AlphaFoldDB" id="A0A2M8RTP6"/>
<dbReference type="RefSeq" id="WP_100297355.1">
    <property type="nucleotide sequence ID" value="NZ_PHGZ01000024.1"/>
</dbReference>
<keyword evidence="2" id="KW-1185">Reference proteome</keyword>
<evidence type="ECO:0000313" key="1">
    <source>
        <dbReference type="EMBL" id="PJG82271.1"/>
    </source>
</evidence>
<dbReference type="EMBL" id="PHGZ01000024">
    <property type="protein sequence ID" value="PJG82271.1"/>
    <property type="molecule type" value="Genomic_DNA"/>
</dbReference>